<gene>
    <name evidence="10" type="primary">pdxT</name>
    <name evidence="13" type="ORF">SAMN02910343_01193</name>
</gene>
<dbReference type="EC" id="3.5.1.2" evidence="10"/>
<dbReference type="GO" id="GO:0042823">
    <property type="term" value="P:pyridoxal phosphate biosynthetic process"/>
    <property type="evidence" value="ECO:0007669"/>
    <property type="project" value="UniProtKB-UniRule"/>
</dbReference>
<comment type="similarity">
    <text evidence="1 10">Belongs to the glutaminase PdxT/SNO family.</text>
</comment>
<dbReference type="SUPFAM" id="SSF52317">
    <property type="entry name" value="Class I glutamine amidotransferase-like"/>
    <property type="match status" value="1"/>
</dbReference>
<comment type="subunit">
    <text evidence="9 10">In the presence of PdxS, forms a dodecamer of heterodimers. Only shows activity in the heterodimer.</text>
</comment>
<feature type="active site" description="Charge relay system" evidence="10 11">
    <location>
        <position position="171"/>
    </location>
</feature>
<evidence type="ECO:0000256" key="3">
    <source>
        <dbReference type="ARBA" id="ARBA00022898"/>
    </source>
</evidence>
<keyword evidence="4 10" id="KW-0315">Glutamine amidotransferase</keyword>
<dbReference type="STRING" id="209880.SAMN02910343_01193"/>
<dbReference type="GO" id="GO:1903600">
    <property type="term" value="C:glutaminase complex"/>
    <property type="evidence" value="ECO:0007669"/>
    <property type="project" value="TreeGrafter"/>
</dbReference>
<dbReference type="InterPro" id="IPR021196">
    <property type="entry name" value="PdxT/SNO_CS"/>
</dbReference>
<evidence type="ECO:0000256" key="8">
    <source>
        <dbReference type="ARBA" id="ARBA00054599"/>
    </source>
</evidence>
<evidence type="ECO:0000256" key="5">
    <source>
        <dbReference type="ARBA" id="ARBA00023239"/>
    </source>
</evidence>
<keyword evidence="3 10" id="KW-0663">Pyridoxal phosphate</keyword>
<dbReference type="Proteomes" id="UP000199689">
    <property type="component" value="Unassembled WGS sequence"/>
</dbReference>
<reference evidence="13 14" key="1">
    <citation type="submission" date="2016-10" db="EMBL/GenBank/DDBJ databases">
        <authorList>
            <person name="de Groot N.N."/>
        </authorList>
    </citation>
    <scope>NUCLEOTIDE SEQUENCE [LARGE SCALE GENOMIC DNA]</scope>
    <source>
        <strain evidence="13 14">DSM 15230</strain>
    </source>
</reference>
<dbReference type="GO" id="GO:0004359">
    <property type="term" value="F:glutaminase activity"/>
    <property type="evidence" value="ECO:0007669"/>
    <property type="project" value="UniProtKB-UniRule"/>
</dbReference>
<dbReference type="HAMAP" id="MF_01615">
    <property type="entry name" value="PdxT"/>
    <property type="match status" value="1"/>
</dbReference>
<protein>
    <recommendedName>
        <fullName evidence="10">Pyridoxal 5'-phosphate synthase subunit PdxT</fullName>
        <ecNumber evidence="10">4.3.3.6</ecNumber>
    </recommendedName>
    <alternativeName>
        <fullName evidence="10">Pdx2</fullName>
    </alternativeName>
    <alternativeName>
        <fullName evidence="10">Pyridoxal 5'-phosphate synthase glutaminase subunit</fullName>
        <ecNumber evidence="10">3.5.1.2</ecNumber>
    </alternativeName>
</protein>
<evidence type="ECO:0000256" key="6">
    <source>
        <dbReference type="ARBA" id="ARBA00047992"/>
    </source>
</evidence>
<dbReference type="UniPathway" id="UPA00245"/>
<evidence type="ECO:0000256" key="9">
    <source>
        <dbReference type="ARBA" id="ARBA00064749"/>
    </source>
</evidence>
<name>A0A1G5W8C6_9FIRM</name>
<organism evidence="13 14">
    <name type="scientific">Allisonella histaminiformans</name>
    <dbReference type="NCBI Taxonomy" id="209880"/>
    <lineage>
        <taxon>Bacteria</taxon>
        <taxon>Bacillati</taxon>
        <taxon>Bacillota</taxon>
        <taxon>Negativicutes</taxon>
        <taxon>Veillonellales</taxon>
        <taxon>Veillonellaceae</taxon>
        <taxon>Allisonella</taxon>
    </lineage>
</organism>
<evidence type="ECO:0000256" key="11">
    <source>
        <dbReference type="PIRSR" id="PIRSR005639-1"/>
    </source>
</evidence>
<dbReference type="NCBIfam" id="TIGR03800">
    <property type="entry name" value="PLP_synth_Pdx2"/>
    <property type="match status" value="1"/>
</dbReference>
<dbReference type="GO" id="GO:0005829">
    <property type="term" value="C:cytosol"/>
    <property type="evidence" value="ECO:0007669"/>
    <property type="project" value="TreeGrafter"/>
</dbReference>
<feature type="active site" description="Nucleophile" evidence="10 11">
    <location>
        <position position="79"/>
    </location>
</feature>
<dbReference type="PIRSF" id="PIRSF005639">
    <property type="entry name" value="Glut_amidoT_SNO"/>
    <property type="match status" value="1"/>
</dbReference>
<dbReference type="AlphaFoldDB" id="A0A1G5W8C6"/>
<dbReference type="Pfam" id="PF01174">
    <property type="entry name" value="SNO"/>
    <property type="match status" value="1"/>
</dbReference>
<keyword evidence="2 10" id="KW-0378">Hydrolase</keyword>
<feature type="active site" description="Charge relay system" evidence="10 11">
    <location>
        <position position="169"/>
    </location>
</feature>
<comment type="pathway">
    <text evidence="10">Cofactor biosynthesis; pyridoxal 5'-phosphate biosynthesis.</text>
</comment>
<accession>A0A1G5W8C6</accession>
<dbReference type="EC" id="4.3.3.6" evidence="10"/>
<dbReference type="GO" id="GO:0036381">
    <property type="term" value="F:pyridoxal 5'-phosphate synthase (glutamine hydrolysing) activity"/>
    <property type="evidence" value="ECO:0007669"/>
    <property type="project" value="UniProtKB-UniRule"/>
</dbReference>
<comment type="catalytic activity">
    <reaction evidence="6 10">
        <text>aldehydo-D-ribose 5-phosphate + D-glyceraldehyde 3-phosphate + L-glutamine = pyridoxal 5'-phosphate + L-glutamate + phosphate + 3 H2O + H(+)</text>
        <dbReference type="Rhea" id="RHEA:31507"/>
        <dbReference type="ChEBI" id="CHEBI:15377"/>
        <dbReference type="ChEBI" id="CHEBI:15378"/>
        <dbReference type="ChEBI" id="CHEBI:29985"/>
        <dbReference type="ChEBI" id="CHEBI:43474"/>
        <dbReference type="ChEBI" id="CHEBI:58273"/>
        <dbReference type="ChEBI" id="CHEBI:58359"/>
        <dbReference type="ChEBI" id="CHEBI:59776"/>
        <dbReference type="ChEBI" id="CHEBI:597326"/>
        <dbReference type="EC" id="4.3.3.6"/>
    </reaction>
</comment>
<evidence type="ECO:0000256" key="4">
    <source>
        <dbReference type="ARBA" id="ARBA00022962"/>
    </source>
</evidence>
<dbReference type="PROSITE" id="PS01236">
    <property type="entry name" value="PDXT_SNO_1"/>
    <property type="match status" value="1"/>
</dbReference>
<dbReference type="InterPro" id="IPR002161">
    <property type="entry name" value="PdxT/SNO"/>
</dbReference>
<evidence type="ECO:0000256" key="2">
    <source>
        <dbReference type="ARBA" id="ARBA00022801"/>
    </source>
</evidence>
<dbReference type="GeneID" id="87756207"/>
<dbReference type="OrthoDB" id="9810320at2"/>
<evidence type="ECO:0000313" key="14">
    <source>
        <dbReference type="Proteomes" id="UP000199689"/>
    </source>
</evidence>
<dbReference type="PROSITE" id="PS51273">
    <property type="entry name" value="GATASE_TYPE_1"/>
    <property type="match status" value="1"/>
</dbReference>
<dbReference type="CDD" id="cd01749">
    <property type="entry name" value="GATase1_PB"/>
    <property type="match status" value="1"/>
</dbReference>
<feature type="binding site" evidence="10 12">
    <location>
        <position position="106"/>
    </location>
    <ligand>
        <name>L-glutamine</name>
        <dbReference type="ChEBI" id="CHEBI:58359"/>
    </ligand>
</feature>
<dbReference type="GO" id="GO:0008614">
    <property type="term" value="P:pyridoxine metabolic process"/>
    <property type="evidence" value="ECO:0007669"/>
    <property type="project" value="TreeGrafter"/>
</dbReference>
<dbReference type="Gene3D" id="3.40.50.880">
    <property type="match status" value="1"/>
</dbReference>
<dbReference type="PROSITE" id="PS51130">
    <property type="entry name" value="PDXT_SNO_2"/>
    <property type="match status" value="1"/>
</dbReference>
<evidence type="ECO:0000313" key="13">
    <source>
        <dbReference type="EMBL" id="SDA54204.1"/>
    </source>
</evidence>
<dbReference type="PANTHER" id="PTHR31559">
    <property type="entry name" value="PYRIDOXAL 5'-PHOSPHATE SYNTHASE SUBUNIT SNO"/>
    <property type="match status" value="1"/>
</dbReference>
<comment type="catalytic activity">
    <reaction evidence="7 10">
        <text>L-glutamine + H2O = L-glutamate + NH4(+)</text>
        <dbReference type="Rhea" id="RHEA:15889"/>
        <dbReference type="ChEBI" id="CHEBI:15377"/>
        <dbReference type="ChEBI" id="CHEBI:28938"/>
        <dbReference type="ChEBI" id="CHEBI:29985"/>
        <dbReference type="ChEBI" id="CHEBI:58359"/>
        <dbReference type="EC" id="3.5.1.2"/>
    </reaction>
</comment>
<dbReference type="RefSeq" id="WP_091364820.1">
    <property type="nucleotide sequence ID" value="NZ_FMXA01000015.1"/>
</dbReference>
<dbReference type="FunFam" id="3.40.50.880:FF:000010">
    <property type="entry name" value="uncharacterized protein LOC100176842 isoform X2"/>
    <property type="match status" value="1"/>
</dbReference>
<evidence type="ECO:0000256" key="1">
    <source>
        <dbReference type="ARBA" id="ARBA00008345"/>
    </source>
</evidence>
<keyword evidence="5 10" id="KW-0456">Lyase</keyword>
<feature type="binding site" evidence="10 12">
    <location>
        <begin position="47"/>
        <end position="49"/>
    </location>
    <ligand>
        <name>L-glutamine</name>
        <dbReference type="ChEBI" id="CHEBI:58359"/>
    </ligand>
</feature>
<evidence type="ECO:0000256" key="12">
    <source>
        <dbReference type="PIRSR" id="PIRSR005639-2"/>
    </source>
</evidence>
<evidence type="ECO:0000256" key="10">
    <source>
        <dbReference type="HAMAP-Rule" id="MF_01615"/>
    </source>
</evidence>
<comment type="function">
    <text evidence="8 10">Catalyzes the hydrolysis of glutamine to glutamate and ammonia as part of the biosynthesis of pyridoxal 5'-phosphate. The resulting ammonia molecule is channeled to the active site of PdxS.</text>
</comment>
<dbReference type="EMBL" id="FMXA01000015">
    <property type="protein sequence ID" value="SDA54204.1"/>
    <property type="molecule type" value="Genomic_DNA"/>
</dbReference>
<keyword evidence="14" id="KW-1185">Reference proteome</keyword>
<dbReference type="PANTHER" id="PTHR31559:SF0">
    <property type="entry name" value="PYRIDOXAL 5'-PHOSPHATE SYNTHASE SUBUNIT SNO1-RELATED"/>
    <property type="match status" value="1"/>
</dbReference>
<dbReference type="GO" id="GO:0006543">
    <property type="term" value="P:L-glutamine catabolic process"/>
    <property type="evidence" value="ECO:0007669"/>
    <property type="project" value="UniProtKB-UniRule"/>
</dbReference>
<evidence type="ECO:0000256" key="7">
    <source>
        <dbReference type="ARBA" id="ARBA00049534"/>
    </source>
</evidence>
<feature type="binding site" evidence="10 12">
    <location>
        <begin position="133"/>
        <end position="134"/>
    </location>
    <ligand>
        <name>L-glutamine</name>
        <dbReference type="ChEBI" id="CHEBI:58359"/>
    </ligand>
</feature>
<sequence length="188" mass="21088">MIVGVLALQGAFIEHEQMLRKLGVSTVELRQKADLQNKPDALILPGGESTTQGKLLKDLGMFETIRQWIMEGLPVMGTCAGMILLAKKLSNDNKQWLQTFPATVRRNAYGRQLGSFITRAPFKGIGEVTMNFIRAPYIESISPGVEVLAEVNHHIVAARYKKQMILSFHPEIGEDTRIHKQFLQMVTK</sequence>
<dbReference type="InterPro" id="IPR029062">
    <property type="entry name" value="Class_I_gatase-like"/>
</dbReference>
<proteinExistence type="inferred from homology"/>